<keyword evidence="8" id="KW-0010">Activator</keyword>
<evidence type="ECO:0000313" key="10">
    <source>
        <dbReference type="Proteomes" id="UP001623330"/>
    </source>
</evidence>
<proteinExistence type="inferred from homology"/>
<keyword evidence="4 8" id="KW-0805">Transcription regulation</keyword>
<name>A0ABR4NUH5_9SACH</name>
<dbReference type="Gene3D" id="2.40.320.10">
    <property type="entry name" value="Hypothetical Protein Pfu-838710-001"/>
    <property type="match status" value="1"/>
</dbReference>
<comment type="function">
    <text evidence="8">Component of the Mediator complex, a coactivator involved in the regulated transcription of nearly all RNA polymerase II-dependent genes. Mediator functions as a bridge to convey information from gene-specific regulatory proteins to the basal RNA polymerase II transcription machinery. Mediator is recruited to promoters by direct interactions with regulatory proteins and serves as a scaffold for the assembly of a functional preinitiation complex with RNA polymerase II and the general transcription factors.</text>
</comment>
<protein>
    <recommendedName>
        <fullName evidence="3 8">Mediator of RNA polymerase II transcription subunit 18</fullName>
    </recommendedName>
    <alternativeName>
        <fullName evidence="7 8">Mediator complex subunit 18</fullName>
    </alternativeName>
</protein>
<reference evidence="9 10" key="1">
    <citation type="submission" date="2024-05" db="EMBL/GenBank/DDBJ databases">
        <title>Long read based assembly of the Candida bracarensis genome reveals expanded adhesin content.</title>
        <authorList>
            <person name="Marcet-Houben M."/>
            <person name="Ksiezopolska E."/>
            <person name="Gabaldon T."/>
        </authorList>
    </citation>
    <scope>NUCLEOTIDE SEQUENCE [LARGE SCALE GENOMIC DNA]</scope>
    <source>
        <strain evidence="9 10">CBM6</strain>
    </source>
</reference>
<dbReference type="InterPro" id="IPR019095">
    <property type="entry name" value="Mediator_Med18"/>
</dbReference>
<accession>A0ABR4NUH5</accession>
<evidence type="ECO:0000256" key="4">
    <source>
        <dbReference type="ARBA" id="ARBA00023015"/>
    </source>
</evidence>
<keyword evidence="6 8" id="KW-0539">Nucleus</keyword>
<evidence type="ECO:0000256" key="2">
    <source>
        <dbReference type="ARBA" id="ARBA00009814"/>
    </source>
</evidence>
<organism evidence="9 10">
    <name type="scientific">Nakaseomyces bracarensis</name>
    <dbReference type="NCBI Taxonomy" id="273131"/>
    <lineage>
        <taxon>Eukaryota</taxon>
        <taxon>Fungi</taxon>
        <taxon>Dikarya</taxon>
        <taxon>Ascomycota</taxon>
        <taxon>Saccharomycotina</taxon>
        <taxon>Saccharomycetes</taxon>
        <taxon>Saccharomycetales</taxon>
        <taxon>Saccharomycetaceae</taxon>
        <taxon>Nakaseomyces</taxon>
    </lineage>
</organism>
<comment type="subcellular location">
    <subcellularLocation>
        <location evidence="1 8">Nucleus</location>
    </subcellularLocation>
</comment>
<dbReference type="Proteomes" id="UP001623330">
    <property type="component" value="Unassembled WGS sequence"/>
</dbReference>
<keyword evidence="10" id="KW-1185">Reference proteome</keyword>
<sequence length="263" mass="29870">MVQQLSLMASIGDDDFELFKTSMTILTGSPAVVFADITTVWKPDPRYNIDNVNSKNELVEPTRLKTSTNLPLEMIVPDEKYKKNGVSCEPIFEKLKDGEPPIDASDIYKLVEEPENKTVSWTLTTADIPAAGNNRKVTMQAIQESTILQQSGKEPALKSFMQQLGYAMDYIYITVGVRFTHRHDLFIHCQKVWDIRQSRIKEVTKGGFLVNAFVNVRRATDIERLNHAETSLLALQKDVSGYVEFSVPDRKSMDLRMHNMPKI</sequence>
<comment type="caution">
    <text evidence="9">The sequence shown here is derived from an EMBL/GenBank/DDBJ whole genome shotgun (WGS) entry which is preliminary data.</text>
</comment>
<evidence type="ECO:0000256" key="3">
    <source>
        <dbReference type="ARBA" id="ARBA00019612"/>
    </source>
</evidence>
<dbReference type="PANTHER" id="PTHR13321:SF2">
    <property type="entry name" value="MEDIATOR OF RNA POLYMERASE II TRANSCRIPTION SUBUNIT 18"/>
    <property type="match status" value="1"/>
</dbReference>
<evidence type="ECO:0000256" key="6">
    <source>
        <dbReference type="ARBA" id="ARBA00023242"/>
    </source>
</evidence>
<evidence type="ECO:0000256" key="7">
    <source>
        <dbReference type="ARBA" id="ARBA00032012"/>
    </source>
</evidence>
<comment type="subunit">
    <text evidence="8">Component of the Mediator complex.</text>
</comment>
<evidence type="ECO:0000256" key="8">
    <source>
        <dbReference type="RuleBase" id="RU364150"/>
    </source>
</evidence>
<evidence type="ECO:0000313" key="9">
    <source>
        <dbReference type="EMBL" id="KAL3232362.1"/>
    </source>
</evidence>
<evidence type="ECO:0000256" key="1">
    <source>
        <dbReference type="ARBA" id="ARBA00004123"/>
    </source>
</evidence>
<gene>
    <name evidence="8" type="primary">MED18</name>
    <name evidence="9" type="ORF">RNJ44_04278</name>
</gene>
<dbReference type="Pfam" id="PF09637">
    <property type="entry name" value="Med18"/>
    <property type="match status" value="1"/>
</dbReference>
<keyword evidence="5 8" id="KW-0804">Transcription</keyword>
<comment type="similarity">
    <text evidence="2 8">Belongs to the Mediator complex subunit 18 family.</text>
</comment>
<evidence type="ECO:0000256" key="5">
    <source>
        <dbReference type="ARBA" id="ARBA00023163"/>
    </source>
</evidence>
<dbReference type="EMBL" id="JBEVYD010000005">
    <property type="protein sequence ID" value="KAL3232362.1"/>
    <property type="molecule type" value="Genomic_DNA"/>
</dbReference>
<dbReference type="PANTHER" id="PTHR13321">
    <property type="entry name" value="MEDIATOR OF RNA POLYMERASE II TRANSCRIPTION, SUBUNIT 18"/>
    <property type="match status" value="1"/>
</dbReference>